<keyword evidence="3" id="KW-1185">Reference proteome</keyword>
<dbReference type="AlphaFoldDB" id="A0A8J5Z0R3"/>
<accession>A0A8J5Z0R3</accession>
<proteinExistence type="predicted"/>
<evidence type="ECO:0000256" key="1">
    <source>
        <dbReference type="SAM" id="Phobius"/>
    </source>
</evidence>
<gene>
    <name evidence="2" type="ORF">CXB51_005254</name>
</gene>
<organism evidence="2 3">
    <name type="scientific">Gossypium anomalum</name>
    <dbReference type="NCBI Taxonomy" id="47600"/>
    <lineage>
        <taxon>Eukaryota</taxon>
        <taxon>Viridiplantae</taxon>
        <taxon>Streptophyta</taxon>
        <taxon>Embryophyta</taxon>
        <taxon>Tracheophyta</taxon>
        <taxon>Spermatophyta</taxon>
        <taxon>Magnoliopsida</taxon>
        <taxon>eudicotyledons</taxon>
        <taxon>Gunneridae</taxon>
        <taxon>Pentapetalae</taxon>
        <taxon>rosids</taxon>
        <taxon>malvids</taxon>
        <taxon>Malvales</taxon>
        <taxon>Malvaceae</taxon>
        <taxon>Malvoideae</taxon>
        <taxon>Gossypium</taxon>
    </lineage>
</organism>
<comment type="caution">
    <text evidence="2">The sequence shown here is derived from an EMBL/GenBank/DDBJ whole genome shotgun (WGS) entry which is preliminary data.</text>
</comment>
<reference evidence="2 3" key="1">
    <citation type="journal article" date="2021" name="bioRxiv">
        <title>The Gossypium anomalum genome as a resource for cotton improvement and evolutionary analysis of hybrid incompatibility.</title>
        <authorList>
            <person name="Grover C.E."/>
            <person name="Yuan D."/>
            <person name="Arick M.A."/>
            <person name="Miller E.R."/>
            <person name="Hu G."/>
            <person name="Peterson D.G."/>
            <person name="Wendel J.F."/>
            <person name="Udall J.A."/>
        </authorList>
    </citation>
    <scope>NUCLEOTIDE SEQUENCE [LARGE SCALE GENOMIC DNA]</scope>
    <source>
        <strain evidence="2">JFW-Udall</strain>
        <tissue evidence="2">Leaf</tissue>
    </source>
</reference>
<evidence type="ECO:0000313" key="3">
    <source>
        <dbReference type="Proteomes" id="UP000701853"/>
    </source>
</evidence>
<evidence type="ECO:0000313" key="2">
    <source>
        <dbReference type="EMBL" id="KAG8498821.1"/>
    </source>
</evidence>
<keyword evidence="1" id="KW-0812">Transmembrane</keyword>
<protein>
    <submittedName>
        <fullName evidence="2">Uncharacterized protein</fullName>
    </submittedName>
</protein>
<sequence length="54" mass="6075">MRLTPLGPIMEKLSLSPKKTQLFVHCTALKLSYVILICTTTFLKEKSCYTLASL</sequence>
<dbReference type="Proteomes" id="UP000701853">
    <property type="component" value="Chromosome 3"/>
</dbReference>
<keyword evidence="1" id="KW-0472">Membrane</keyword>
<feature type="transmembrane region" description="Helical" evidence="1">
    <location>
        <begin position="22"/>
        <end position="43"/>
    </location>
</feature>
<keyword evidence="1" id="KW-1133">Transmembrane helix</keyword>
<dbReference type="EMBL" id="JAHUZN010000003">
    <property type="protein sequence ID" value="KAG8498821.1"/>
    <property type="molecule type" value="Genomic_DNA"/>
</dbReference>
<name>A0A8J5Z0R3_9ROSI</name>